<protein>
    <submittedName>
        <fullName evidence="1">Uncharacterized protein</fullName>
    </submittedName>
</protein>
<gene>
    <name evidence="1" type="ordered locus">Runsl_4999</name>
</gene>
<reference evidence="2" key="1">
    <citation type="submission" date="2011-06" db="EMBL/GenBank/DDBJ databases">
        <title>The complete genome of chromosome of Runella slithyformis DSM 19594.</title>
        <authorList>
            <consortium name="US DOE Joint Genome Institute (JGI-PGF)"/>
            <person name="Lucas S."/>
            <person name="Han J."/>
            <person name="Lapidus A."/>
            <person name="Bruce D."/>
            <person name="Goodwin L."/>
            <person name="Pitluck S."/>
            <person name="Peters L."/>
            <person name="Kyrpides N."/>
            <person name="Mavromatis K."/>
            <person name="Ivanova N."/>
            <person name="Ovchinnikova G."/>
            <person name="Zhang X."/>
            <person name="Misra M."/>
            <person name="Detter J.C."/>
            <person name="Tapia R."/>
            <person name="Han C."/>
            <person name="Land M."/>
            <person name="Hauser L."/>
            <person name="Markowitz V."/>
            <person name="Cheng J.-F."/>
            <person name="Hugenholtz P."/>
            <person name="Woyke T."/>
            <person name="Wu D."/>
            <person name="Tindall B."/>
            <person name="Faehrich R."/>
            <person name="Brambilla E."/>
            <person name="Klenk H.-P."/>
            <person name="Eisen J.A."/>
        </authorList>
    </citation>
    <scope>NUCLEOTIDE SEQUENCE [LARGE SCALE GENOMIC DNA]</scope>
    <source>
        <strain evidence="2">ATCC 29530 / DSM 19594 / LMG 11500 / NCIMB 11436 / LSU 4</strain>
    </source>
</reference>
<accession>A0A7U3ZQ77</accession>
<reference evidence="1 2" key="2">
    <citation type="journal article" date="2012" name="Stand. Genomic Sci.">
        <title>Complete genome sequence of the aquatic bacterium Runella slithyformis type strain (LSU 4(T)).</title>
        <authorList>
            <person name="Copeland A."/>
            <person name="Zhang X."/>
            <person name="Misra M."/>
            <person name="Lapidus A."/>
            <person name="Nolan M."/>
            <person name="Lucas S."/>
            <person name="Deshpande S."/>
            <person name="Cheng J.F."/>
            <person name="Tapia R."/>
            <person name="Goodwin L.A."/>
            <person name="Pitluck S."/>
            <person name="Liolios K."/>
            <person name="Pagani I."/>
            <person name="Ivanova N."/>
            <person name="Mikhailova N."/>
            <person name="Pati A."/>
            <person name="Chen A."/>
            <person name="Palaniappan K."/>
            <person name="Land M."/>
            <person name="Hauser L."/>
            <person name="Pan C."/>
            <person name="Jeffries C.D."/>
            <person name="Detter J.C."/>
            <person name="Brambilla E.M."/>
            <person name="Rohde M."/>
            <person name="Djao O.D."/>
            <person name="Goker M."/>
            <person name="Sikorski J."/>
            <person name="Tindall B.J."/>
            <person name="Woyke T."/>
            <person name="Bristow J."/>
            <person name="Eisen J.A."/>
            <person name="Markowitz V."/>
            <person name="Hugenholtz P."/>
            <person name="Kyrpides N.C."/>
            <person name="Klenk H.P."/>
            <person name="Mavromatis K."/>
        </authorList>
    </citation>
    <scope>NUCLEOTIDE SEQUENCE [LARGE SCALE GENOMIC DNA]</scope>
    <source>
        <strain evidence="2">ATCC 29530 / DSM 19594 / LMG 11500 / NCIMB 11436 / LSU 4</strain>
    </source>
</reference>
<name>A0A7U3ZQ77_RUNSL</name>
<keyword evidence="2" id="KW-1185">Reference proteome</keyword>
<dbReference type="Proteomes" id="UP000000493">
    <property type="component" value="Chromosome"/>
</dbReference>
<dbReference type="RefSeq" id="WP_013930591.1">
    <property type="nucleotide sequence ID" value="NC_015703.1"/>
</dbReference>
<evidence type="ECO:0000313" key="1">
    <source>
        <dbReference type="EMBL" id="AEI51308.1"/>
    </source>
</evidence>
<dbReference type="KEGG" id="rsi:Runsl_4999"/>
<proteinExistence type="predicted"/>
<evidence type="ECO:0000313" key="2">
    <source>
        <dbReference type="Proteomes" id="UP000000493"/>
    </source>
</evidence>
<dbReference type="EMBL" id="CP002859">
    <property type="protein sequence ID" value="AEI51308.1"/>
    <property type="molecule type" value="Genomic_DNA"/>
</dbReference>
<organism evidence="1 2">
    <name type="scientific">Runella slithyformis (strain ATCC 29530 / DSM 19594 / LMG 11500 / NCIMB 11436 / LSU 4)</name>
    <dbReference type="NCBI Taxonomy" id="761193"/>
    <lineage>
        <taxon>Bacteria</taxon>
        <taxon>Pseudomonadati</taxon>
        <taxon>Bacteroidota</taxon>
        <taxon>Cytophagia</taxon>
        <taxon>Cytophagales</taxon>
        <taxon>Spirosomataceae</taxon>
        <taxon>Runella</taxon>
    </lineage>
</organism>
<dbReference type="AlphaFoldDB" id="A0A7U3ZQ77"/>
<sequence length="76" mass="9097">MRQITIQVPDQQYEFFMQLVRNLKFVKVKQESPLEAQLTPSQKKTWKNIKQGFEELKQVEDGKMKTRSLKQVLDEL</sequence>